<reference evidence="1" key="1">
    <citation type="submission" date="2014-09" db="EMBL/GenBank/DDBJ databases">
        <authorList>
            <person name="Magalhaes I.L.F."/>
            <person name="Oliveira U."/>
            <person name="Santos F.R."/>
            <person name="Vidigal T.H.D.A."/>
            <person name="Brescovit A.D."/>
            <person name="Santos A.J."/>
        </authorList>
    </citation>
    <scope>NUCLEOTIDE SEQUENCE</scope>
    <source>
        <tissue evidence="1">Shoot tissue taken approximately 20 cm above the soil surface</tissue>
    </source>
</reference>
<sequence length="28" mass="2910">MSMLDVQGLTSRMGGLAAVCNKIEGKIS</sequence>
<organism evidence="1">
    <name type="scientific">Arundo donax</name>
    <name type="common">Giant reed</name>
    <name type="synonym">Donax arundinaceus</name>
    <dbReference type="NCBI Taxonomy" id="35708"/>
    <lineage>
        <taxon>Eukaryota</taxon>
        <taxon>Viridiplantae</taxon>
        <taxon>Streptophyta</taxon>
        <taxon>Embryophyta</taxon>
        <taxon>Tracheophyta</taxon>
        <taxon>Spermatophyta</taxon>
        <taxon>Magnoliopsida</taxon>
        <taxon>Liliopsida</taxon>
        <taxon>Poales</taxon>
        <taxon>Poaceae</taxon>
        <taxon>PACMAD clade</taxon>
        <taxon>Arundinoideae</taxon>
        <taxon>Arundineae</taxon>
        <taxon>Arundo</taxon>
    </lineage>
</organism>
<protein>
    <submittedName>
        <fullName evidence="1">Uncharacterized protein</fullName>
    </submittedName>
</protein>
<name>A0A0A9HEJ2_ARUDO</name>
<proteinExistence type="predicted"/>
<dbReference type="EMBL" id="GBRH01163667">
    <property type="protein sequence ID" value="JAE34229.1"/>
    <property type="molecule type" value="Transcribed_RNA"/>
</dbReference>
<evidence type="ECO:0000313" key="1">
    <source>
        <dbReference type="EMBL" id="JAE34229.1"/>
    </source>
</evidence>
<dbReference type="AlphaFoldDB" id="A0A0A9HEJ2"/>
<reference evidence="1" key="2">
    <citation type="journal article" date="2015" name="Data Brief">
        <title>Shoot transcriptome of the giant reed, Arundo donax.</title>
        <authorList>
            <person name="Barrero R.A."/>
            <person name="Guerrero F.D."/>
            <person name="Moolhuijzen P."/>
            <person name="Goolsby J.A."/>
            <person name="Tidwell J."/>
            <person name="Bellgard S.E."/>
            <person name="Bellgard M.I."/>
        </authorList>
    </citation>
    <scope>NUCLEOTIDE SEQUENCE</scope>
    <source>
        <tissue evidence="1">Shoot tissue taken approximately 20 cm above the soil surface</tissue>
    </source>
</reference>
<accession>A0A0A9HEJ2</accession>